<keyword evidence="1" id="KW-1133">Transmembrane helix</keyword>
<dbReference type="EMBL" id="CP054614">
    <property type="protein sequence ID" value="QKS58594.1"/>
    <property type="molecule type" value="Genomic_DNA"/>
</dbReference>
<evidence type="ECO:0000313" key="4">
    <source>
        <dbReference type="Proteomes" id="UP000247790"/>
    </source>
</evidence>
<proteinExistence type="predicted"/>
<keyword evidence="1" id="KW-0472">Membrane</keyword>
<feature type="transmembrane region" description="Helical" evidence="1">
    <location>
        <begin position="39"/>
        <end position="62"/>
    </location>
</feature>
<reference evidence="2 4" key="1">
    <citation type="submission" date="2018-06" db="EMBL/GenBank/DDBJ databases">
        <title>Genomic Encyclopedia of Type Strains, Phase III (KMG-III): the genomes of soil and plant-associated and newly described type strains.</title>
        <authorList>
            <person name="Whitman W."/>
        </authorList>
    </citation>
    <scope>NUCLEOTIDE SEQUENCE [LARGE SCALE GENOMIC DNA]</scope>
    <source>
        <strain evidence="2 4">CECT 7022</strain>
    </source>
</reference>
<evidence type="ECO:0000313" key="2">
    <source>
        <dbReference type="EMBL" id="PYE47249.1"/>
    </source>
</evidence>
<keyword evidence="1" id="KW-0812">Transmembrane</keyword>
<dbReference type="Proteomes" id="UP000247790">
    <property type="component" value="Unassembled WGS sequence"/>
</dbReference>
<dbReference type="EMBL" id="QJSW01000015">
    <property type="protein sequence ID" value="PYE47249.1"/>
    <property type="molecule type" value="Genomic_DNA"/>
</dbReference>
<dbReference type="AlphaFoldDB" id="A0A2V4V611"/>
<protein>
    <submittedName>
        <fullName evidence="2">Uncharacterized protein</fullName>
    </submittedName>
</protein>
<gene>
    <name evidence="2" type="ORF">DFQ00_11598</name>
    <name evidence="3" type="ORF">HUB98_21760</name>
</gene>
<evidence type="ECO:0000313" key="3">
    <source>
        <dbReference type="EMBL" id="QKS58594.1"/>
    </source>
</evidence>
<accession>A0A2V4V611</accession>
<name>A0A2V4V611_PAEBA</name>
<evidence type="ECO:0000313" key="5">
    <source>
        <dbReference type="Proteomes" id="UP000509327"/>
    </source>
</evidence>
<sequence>MTMTRYIQFFGLILGIVAANVLAFSPGFVGLGFGESAFQTALSVTLLFGSVLALFYGSYTLLFKQPVVLPVRQIETHEDYVEALSFYRRIKVLEEDITLGLSQLSRMKKKKETLMNVLHQRFDPGELSFKKFASVTEEVEKLLYLNIRSILNRLNVFDEADYASMMKSKSVNLPQKLFQEKTKVYNDYLTYVKTSLHTNEEILLKLDQLLLEISRLDSFEAGDIEEMPCMQEIDQLIKHTKLYRQ</sequence>
<keyword evidence="5" id="KW-1185">Reference proteome</keyword>
<evidence type="ECO:0000256" key="1">
    <source>
        <dbReference type="SAM" id="Phobius"/>
    </source>
</evidence>
<dbReference type="Proteomes" id="UP000509327">
    <property type="component" value="Chromosome"/>
</dbReference>
<reference evidence="3 5" key="2">
    <citation type="submission" date="2020-06" db="EMBL/GenBank/DDBJ databases">
        <title>Complete genome of Paenibacillus barcinonensis KACC11450.</title>
        <authorList>
            <person name="Kim M."/>
            <person name="Park Y.-J."/>
            <person name="Shin J.-H."/>
        </authorList>
    </citation>
    <scope>NUCLEOTIDE SEQUENCE [LARGE SCALE GENOMIC DNA]</scope>
    <source>
        <strain evidence="3 5">KACC11450</strain>
    </source>
</reference>
<organism evidence="2 4">
    <name type="scientific">Paenibacillus barcinonensis</name>
    <dbReference type="NCBI Taxonomy" id="198119"/>
    <lineage>
        <taxon>Bacteria</taxon>
        <taxon>Bacillati</taxon>
        <taxon>Bacillota</taxon>
        <taxon>Bacilli</taxon>
        <taxon>Bacillales</taxon>
        <taxon>Paenibacillaceae</taxon>
        <taxon>Paenibacillus</taxon>
    </lineage>
</organism>